<dbReference type="Pfam" id="PF16198">
    <property type="entry name" value="TruB_C_2"/>
    <property type="match status" value="1"/>
</dbReference>
<dbReference type="InterPro" id="IPR015240">
    <property type="entry name" value="tRNA_sdUridine_synth_fam1_C"/>
</dbReference>
<dbReference type="PANTHER" id="PTHR13767">
    <property type="entry name" value="TRNA-PSEUDOURIDINE SYNTHASE"/>
    <property type="match status" value="1"/>
</dbReference>
<evidence type="ECO:0000313" key="9">
    <source>
        <dbReference type="EMBL" id="SIO24549.1"/>
    </source>
</evidence>
<dbReference type="InterPro" id="IPR015947">
    <property type="entry name" value="PUA-like_sf"/>
</dbReference>
<name>A0A1N6HY16_9PROT</name>
<keyword evidence="4 5" id="KW-0413">Isomerase</keyword>
<evidence type="ECO:0000259" key="8">
    <source>
        <dbReference type="Pfam" id="PF16198"/>
    </source>
</evidence>
<feature type="active site" description="Nucleophile" evidence="5">
    <location>
        <position position="42"/>
    </location>
</feature>
<dbReference type="STRING" id="44575.SAMN05216419_101330"/>
<dbReference type="Pfam" id="PF09157">
    <property type="entry name" value="TruB-C_2"/>
    <property type="match status" value="1"/>
</dbReference>
<organism evidence="9 10">
    <name type="scientific">Nitrosomonas cryotolerans ATCC 49181</name>
    <dbReference type="NCBI Taxonomy" id="1131553"/>
    <lineage>
        <taxon>Bacteria</taxon>
        <taxon>Pseudomonadati</taxon>
        <taxon>Pseudomonadota</taxon>
        <taxon>Betaproteobacteria</taxon>
        <taxon>Nitrosomonadales</taxon>
        <taxon>Nitrosomonadaceae</taxon>
        <taxon>Nitrosomonas</taxon>
    </lineage>
</organism>
<feature type="domain" description="tRNA pseudouridylate synthase B C-terminal" evidence="8">
    <location>
        <begin position="180"/>
        <end position="238"/>
    </location>
</feature>
<dbReference type="InterPro" id="IPR020103">
    <property type="entry name" value="PsdUridine_synth_cat_dom_sf"/>
</dbReference>
<evidence type="ECO:0000256" key="5">
    <source>
        <dbReference type="HAMAP-Rule" id="MF_01080"/>
    </source>
</evidence>
<dbReference type="GO" id="GO:0003723">
    <property type="term" value="F:RNA binding"/>
    <property type="evidence" value="ECO:0007669"/>
    <property type="project" value="InterPro"/>
</dbReference>
<evidence type="ECO:0000259" key="6">
    <source>
        <dbReference type="Pfam" id="PF01509"/>
    </source>
</evidence>
<dbReference type="EMBL" id="FSRO01000001">
    <property type="protein sequence ID" value="SIO24549.1"/>
    <property type="molecule type" value="Genomic_DNA"/>
</dbReference>
<keyword evidence="3 5" id="KW-0819">tRNA processing</keyword>
<reference evidence="9 10" key="1">
    <citation type="submission" date="2016-12" db="EMBL/GenBank/DDBJ databases">
        <authorList>
            <person name="Song W.-J."/>
            <person name="Kurnit D.M."/>
        </authorList>
    </citation>
    <scope>NUCLEOTIDE SEQUENCE [LARGE SCALE GENOMIC DNA]</scope>
    <source>
        <strain evidence="9 10">ATCC 49181</strain>
    </source>
</reference>
<dbReference type="Gene3D" id="2.30.130.10">
    <property type="entry name" value="PUA domain"/>
    <property type="match status" value="1"/>
</dbReference>
<evidence type="ECO:0000256" key="1">
    <source>
        <dbReference type="ARBA" id="ARBA00000385"/>
    </source>
</evidence>
<dbReference type="InterPro" id="IPR002501">
    <property type="entry name" value="PsdUridine_synth_N"/>
</dbReference>
<feature type="domain" description="Pseudouridine synthase II N-terminal" evidence="6">
    <location>
        <begin position="27"/>
        <end position="179"/>
    </location>
</feature>
<evidence type="ECO:0000256" key="4">
    <source>
        <dbReference type="ARBA" id="ARBA00023235"/>
    </source>
</evidence>
<dbReference type="AlphaFoldDB" id="A0A1N6HY16"/>
<accession>A0A1N6HY16</accession>
<dbReference type="HAMAP" id="MF_01080">
    <property type="entry name" value="TruB_bact"/>
    <property type="match status" value="1"/>
</dbReference>
<dbReference type="Pfam" id="PF01509">
    <property type="entry name" value="TruB_N"/>
    <property type="match status" value="1"/>
</dbReference>
<dbReference type="CDD" id="cd02573">
    <property type="entry name" value="PseudoU_synth_EcTruB"/>
    <property type="match status" value="1"/>
</dbReference>
<dbReference type="PANTHER" id="PTHR13767:SF2">
    <property type="entry name" value="PSEUDOURIDYLATE SYNTHASE TRUB1"/>
    <property type="match status" value="1"/>
</dbReference>
<protein>
    <recommendedName>
        <fullName evidence="5">tRNA pseudouridine synthase B</fullName>
        <ecNumber evidence="5">5.4.99.25</ecNumber>
    </recommendedName>
    <alternativeName>
        <fullName evidence="5">tRNA pseudouridine(55) synthase</fullName>
        <shortName evidence="5">Psi55 synthase</shortName>
    </alternativeName>
    <alternativeName>
        <fullName evidence="5">tRNA pseudouridylate synthase</fullName>
    </alternativeName>
    <alternativeName>
        <fullName evidence="5">tRNA-uridine isomerase</fullName>
    </alternativeName>
</protein>
<dbReference type="Gene3D" id="3.30.2350.10">
    <property type="entry name" value="Pseudouridine synthase"/>
    <property type="match status" value="1"/>
</dbReference>
<comment type="catalytic activity">
    <reaction evidence="1 5">
        <text>uridine(55) in tRNA = pseudouridine(55) in tRNA</text>
        <dbReference type="Rhea" id="RHEA:42532"/>
        <dbReference type="Rhea" id="RHEA-COMP:10101"/>
        <dbReference type="Rhea" id="RHEA-COMP:10102"/>
        <dbReference type="ChEBI" id="CHEBI:65314"/>
        <dbReference type="ChEBI" id="CHEBI:65315"/>
        <dbReference type="EC" id="5.4.99.25"/>
    </reaction>
</comment>
<comment type="function">
    <text evidence="5">Responsible for synthesis of pseudouridine from uracil-55 in the psi GC loop of transfer RNAs.</text>
</comment>
<gene>
    <name evidence="5" type="primary">truB</name>
    <name evidence="9" type="ORF">SAMN02743940_1424</name>
</gene>
<dbReference type="InterPro" id="IPR014780">
    <property type="entry name" value="tRNA_psdUridine_synth_TruB"/>
</dbReference>
<keyword evidence="10" id="KW-1185">Reference proteome</keyword>
<dbReference type="CDD" id="cd21152">
    <property type="entry name" value="PUA_TruB_bacterial"/>
    <property type="match status" value="1"/>
</dbReference>
<comment type="similarity">
    <text evidence="2 5">Belongs to the pseudouridine synthase TruB family. Type 1 subfamily.</text>
</comment>
<proteinExistence type="inferred from homology"/>
<dbReference type="eggNOG" id="COG0130">
    <property type="taxonomic scope" value="Bacteria"/>
</dbReference>
<evidence type="ECO:0000256" key="3">
    <source>
        <dbReference type="ARBA" id="ARBA00022694"/>
    </source>
</evidence>
<dbReference type="GO" id="GO:0031119">
    <property type="term" value="P:tRNA pseudouridine synthesis"/>
    <property type="evidence" value="ECO:0007669"/>
    <property type="project" value="UniProtKB-UniRule"/>
</dbReference>
<dbReference type="RefSeq" id="WP_028461151.1">
    <property type="nucleotide sequence ID" value="NZ_FSRO01000001.1"/>
</dbReference>
<evidence type="ECO:0000256" key="2">
    <source>
        <dbReference type="ARBA" id="ARBA00005642"/>
    </source>
</evidence>
<dbReference type="InterPro" id="IPR036974">
    <property type="entry name" value="PUA_sf"/>
</dbReference>
<dbReference type="SUPFAM" id="SSF88697">
    <property type="entry name" value="PUA domain-like"/>
    <property type="match status" value="1"/>
</dbReference>
<dbReference type="Proteomes" id="UP000185062">
    <property type="component" value="Unassembled WGS sequence"/>
</dbReference>
<dbReference type="SUPFAM" id="SSF55120">
    <property type="entry name" value="Pseudouridine synthase"/>
    <property type="match status" value="1"/>
</dbReference>
<dbReference type="GO" id="GO:1990481">
    <property type="term" value="P:mRNA pseudouridine synthesis"/>
    <property type="evidence" value="ECO:0007669"/>
    <property type="project" value="TreeGrafter"/>
</dbReference>
<feature type="domain" description="tRNA pseudouridine synthase II TruB subfamily 1 C-terminal" evidence="7">
    <location>
        <begin position="242"/>
        <end position="302"/>
    </location>
</feature>
<dbReference type="InterPro" id="IPR032819">
    <property type="entry name" value="TruB_C"/>
</dbReference>
<evidence type="ECO:0000259" key="7">
    <source>
        <dbReference type="Pfam" id="PF09157"/>
    </source>
</evidence>
<dbReference type="EC" id="5.4.99.25" evidence="5"/>
<evidence type="ECO:0000313" key="10">
    <source>
        <dbReference type="Proteomes" id="UP000185062"/>
    </source>
</evidence>
<sequence length="310" mass="34135">MKRNISGVLLLNKPYGITSNRALQITKRLFSAAKSGHTGTLDPMATGLLPICFGEATKFSSVLLGADKIYEATLKLGYISSTGDAEGEIASLSRMNTDKVVSTLHECRDVLQRFIGQILQIPPMYSALKYRGKPLYVYARNGEEIERKPREVVIYDLHVESFVDDELRIIVKCGTGTYIRTLAEDIGKALGYGGAYLTKLCRSSIDRFDLSQGYTLTALEGMTTGHLDNCLYPVDSLLCNFPAVTLDDMTAAFLFQGRIISNRSDTVGLSEGDNVRLYNQEKQFLGLGKITAERAIAAKRLVSNTLFSTN</sequence>
<dbReference type="NCBIfam" id="TIGR00431">
    <property type="entry name" value="TruB"/>
    <property type="match status" value="1"/>
</dbReference>
<dbReference type="GO" id="GO:0160148">
    <property type="term" value="F:tRNA pseudouridine(55) synthase activity"/>
    <property type="evidence" value="ECO:0007669"/>
    <property type="project" value="UniProtKB-EC"/>
</dbReference>